<evidence type="ECO:0000313" key="2">
    <source>
        <dbReference type="WBParaSite" id="JU765_v2.g3686.t1"/>
    </source>
</evidence>
<sequence>METSYFKKYSKLYDLAEQQFVNCDTYDSGCNGGWMSNAYTYAKGQGIAMETTNAYKAVKSTCATPTGTLVKVSSYTQLAAKDVTSMMNAIDAGYSLAIALKAGTTTFMSYTGGILTNANDCTTTAVDHAVVVVGYGVANNIPYWIVRNSWGTSWGEQGYVRIQRGINYCNMETYPFFPIIV</sequence>
<organism evidence="1 2">
    <name type="scientific">Panagrolaimus sp. JU765</name>
    <dbReference type="NCBI Taxonomy" id="591449"/>
    <lineage>
        <taxon>Eukaryota</taxon>
        <taxon>Metazoa</taxon>
        <taxon>Ecdysozoa</taxon>
        <taxon>Nematoda</taxon>
        <taxon>Chromadorea</taxon>
        <taxon>Rhabditida</taxon>
        <taxon>Tylenchina</taxon>
        <taxon>Panagrolaimomorpha</taxon>
        <taxon>Panagrolaimoidea</taxon>
        <taxon>Panagrolaimidae</taxon>
        <taxon>Panagrolaimus</taxon>
    </lineage>
</organism>
<reference evidence="2" key="1">
    <citation type="submission" date="2022-11" db="UniProtKB">
        <authorList>
            <consortium name="WormBaseParasite"/>
        </authorList>
    </citation>
    <scope>IDENTIFICATION</scope>
</reference>
<dbReference type="WBParaSite" id="JU765_v2.g3686.t1">
    <property type="protein sequence ID" value="JU765_v2.g3686.t1"/>
    <property type="gene ID" value="JU765_v2.g3686"/>
</dbReference>
<protein>
    <submittedName>
        <fullName evidence="2">Peptidase C1A papain C-terminal domain-containing protein</fullName>
    </submittedName>
</protein>
<evidence type="ECO:0000313" key="1">
    <source>
        <dbReference type="Proteomes" id="UP000887576"/>
    </source>
</evidence>
<accession>A0AC34R5D9</accession>
<dbReference type="Proteomes" id="UP000887576">
    <property type="component" value="Unplaced"/>
</dbReference>
<proteinExistence type="predicted"/>
<name>A0AC34R5D9_9BILA</name>